<proteinExistence type="predicted"/>
<dbReference type="EMBL" id="CBTJ020000039">
    <property type="protein sequence ID" value="CDI02512.1"/>
    <property type="molecule type" value="Genomic_DNA"/>
</dbReference>
<dbReference type="AlphaFoldDB" id="W6M499"/>
<reference evidence="6" key="1">
    <citation type="submission" date="2013-07" db="EMBL/GenBank/DDBJ databases">
        <authorList>
            <person name="McIlroy S."/>
        </authorList>
    </citation>
    <scope>NUCLEOTIDE SEQUENCE [LARGE SCALE GENOMIC DNA]</scope>
    <source>
        <strain evidence="6">Run_A_D11</strain>
    </source>
</reference>
<feature type="DNA-binding region" description="H-T-H motif" evidence="4">
    <location>
        <begin position="38"/>
        <end position="57"/>
    </location>
</feature>
<dbReference type="GO" id="GO:0003700">
    <property type="term" value="F:DNA-binding transcription factor activity"/>
    <property type="evidence" value="ECO:0007669"/>
    <property type="project" value="TreeGrafter"/>
</dbReference>
<dbReference type="InterPro" id="IPR036271">
    <property type="entry name" value="Tet_transcr_reg_TetR-rel_C_sf"/>
</dbReference>
<dbReference type="SUPFAM" id="SSF46689">
    <property type="entry name" value="Homeodomain-like"/>
    <property type="match status" value="1"/>
</dbReference>
<evidence type="ECO:0000256" key="1">
    <source>
        <dbReference type="ARBA" id="ARBA00023015"/>
    </source>
</evidence>
<dbReference type="GO" id="GO:0000976">
    <property type="term" value="F:transcription cis-regulatory region binding"/>
    <property type="evidence" value="ECO:0007669"/>
    <property type="project" value="TreeGrafter"/>
</dbReference>
<keyword evidence="3" id="KW-0804">Transcription</keyword>
<evidence type="ECO:0000259" key="5">
    <source>
        <dbReference type="PROSITE" id="PS50977"/>
    </source>
</evidence>
<keyword evidence="7" id="KW-1185">Reference proteome</keyword>
<dbReference type="Pfam" id="PF00440">
    <property type="entry name" value="TetR_N"/>
    <property type="match status" value="1"/>
</dbReference>
<dbReference type="InterPro" id="IPR009057">
    <property type="entry name" value="Homeodomain-like_sf"/>
</dbReference>
<gene>
    <name evidence="6" type="ORF">BN873_320004</name>
</gene>
<organism evidence="6 7">
    <name type="scientific">Candidatus Competibacter denitrificans Run_A_D11</name>
    <dbReference type="NCBI Taxonomy" id="1400863"/>
    <lineage>
        <taxon>Bacteria</taxon>
        <taxon>Pseudomonadati</taxon>
        <taxon>Pseudomonadota</taxon>
        <taxon>Gammaproteobacteria</taxon>
        <taxon>Candidatus Competibacteraceae</taxon>
        <taxon>Candidatus Competibacter</taxon>
    </lineage>
</organism>
<protein>
    <submittedName>
        <fullName evidence="6">Transcriptional regulator</fullName>
    </submittedName>
</protein>
<dbReference type="Proteomes" id="UP000035760">
    <property type="component" value="Unassembled WGS sequence"/>
</dbReference>
<evidence type="ECO:0000256" key="3">
    <source>
        <dbReference type="ARBA" id="ARBA00023163"/>
    </source>
</evidence>
<dbReference type="OrthoDB" id="63332at2"/>
<reference evidence="6" key="2">
    <citation type="submission" date="2014-03" db="EMBL/GenBank/DDBJ databases">
        <title>Candidatus Competibacter-lineage genomes retrieved from metagenomes reveal functional metabolic diversity.</title>
        <authorList>
            <person name="McIlroy S.J."/>
            <person name="Albertsen M."/>
            <person name="Andresen E.K."/>
            <person name="Saunders A.M."/>
            <person name="Kristiansen R."/>
            <person name="Stokholm-Bjerregaard M."/>
            <person name="Nielsen K.L."/>
            <person name="Nielsen P.H."/>
        </authorList>
    </citation>
    <scope>NUCLEOTIDE SEQUENCE</scope>
    <source>
        <strain evidence="6">Run_A_D11</strain>
    </source>
</reference>
<dbReference type="InterPro" id="IPR001647">
    <property type="entry name" value="HTH_TetR"/>
</dbReference>
<dbReference type="RefSeq" id="WP_048672806.1">
    <property type="nucleotide sequence ID" value="NZ_CBTJ020000039.1"/>
</dbReference>
<feature type="domain" description="HTH tetR-type" evidence="5">
    <location>
        <begin position="15"/>
        <end position="75"/>
    </location>
</feature>
<keyword evidence="2 4" id="KW-0238">DNA-binding</keyword>
<dbReference type="PANTHER" id="PTHR30055">
    <property type="entry name" value="HTH-TYPE TRANSCRIPTIONAL REGULATOR RUTR"/>
    <property type="match status" value="1"/>
</dbReference>
<dbReference type="Gene3D" id="1.10.357.10">
    <property type="entry name" value="Tetracycline Repressor, domain 2"/>
    <property type="match status" value="1"/>
</dbReference>
<dbReference type="SUPFAM" id="SSF48498">
    <property type="entry name" value="Tetracyclin repressor-like, C-terminal domain"/>
    <property type="match status" value="1"/>
</dbReference>
<name>W6M499_9GAMM</name>
<dbReference type="InterPro" id="IPR050109">
    <property type="entry name" value="HTH-type_TetR-like_transc_reg"/>
</dbReference>
<dbReference type="STRING" id="1400863.BN873_320004"/>
<evidence type="ECO:0000313" key="7">
    <source>
        <dbReference type="Proteomes" id="UP000035760"/>
    </source>
</evidence>
<comment type="caution">
    <text evidence="6">The sequence shown here is derived from an EMBL/GenBank/DDBJ whole genome shotgun (WGS) entry which is preliminary data.</text>
</comment>
<keyword evidence="1" id="KW-0805">Transcription regulation</keyword>
<dbReference type="PROSITE" id="PS50977">
    <property type="entry name" value="HTH_TETR_2"/>
    <property type="match status" value="1"/>
</dbReference>
<evidence type="ECO:0000313" key="6">
    <source>
        <dbReference type="EMBL" id="CDI02512.1"/>
    </source>
</evidence>
<accession>W6M499</accession>
<evidence type="ECO:0000256" key="2">
    <source>
        <dbReference type="ARBA" id="ARBA00023125"/>
    </source>
</evidence>
<dbReference type="PANTHER" id="PTHR30055:SF234">
    <property type="entry name" value="HTH-TYPE TRANSCRIPTIONAL REGULATOR BETI"/>
    <property type="match status" value="1"/>
</dbReference>
<evidence type="ECO:0000256" key="4">
    <source>
        <dbReference type="PROSITE-ProRule" id="PRU00335"/>
    </source>
</evidence>
<sequence>MSATSQKSKAEAHCEAQCEKILASARKCFVESGFHAANMASIAQTAGMSAGLIYRYFQSKNAIILAIIAQHLDEVQADIRQLPAGIEQIKARIEQRFINWRDHEASGLEPGIFLEIAALATREPQVAEALRLADDRIRAELGNWLLETWQHAGYTLNPAEVAERVFALQSFIEGLIFRAIKQPGAELELVGTCVSALLAYLLPVGQKSSPGWNPICAGDQHNQVSHPLSMAVDSTHLDFTE</sequence>
<dbReference type="PRINTS" id="PR00455">
    <property type="entry name" value="HTHTETR"/>
</dbReference>